<organism evidence="1 2">
    <name type="scientific">Phytophthora fragariae</name>
    <dbReference type="NCBI Taxonomy" id="53985"/>
    <lineage>
        <taxon>Eukaryota</taxon>
        <taxon>Sar</taxon>
        <taxon>Stramenopiles</taxon>
        <taxon>Oomycota</taxon>
        <taxon>Peronosporomycetes</taxon>
        <taxon>Peronosporales</taxon>
        <taxon>Peronosporaceae</taxon>
        <taxon>Phytophthora</taxon>
    </lineage>
</organism>
<dbReference type="AlphaFoldDB" id="A0A6G0Q9K6"/>
<gene>
    <name evidence="1" type="ORF">PF008_g29214</name>
</gene>
<dbReference type="Proteomes" id="UP000486351">
    <property type="component" value="Unassembled WGS sequence"/>
</dbReference>
<accession>A0A6G0Q9K6</accession>
<protein>
    <submittedName>
        <fullName evidence="1">Uncharacterized protein</fullName>
    </submittedName>
</protein>
<reference evidence="1 2" key="1">
    <citation type="submission" date="2018-09" db="EMBL/GenBank/DDBJ databases">
        <title>Genomic investigation of the strawberry pathogen Phytophthora fragariae indicates pathogenicity is determined by transcriptional variation in three key races.</title>
        <authorList>
            <person name="Adams T.M."/>
            <person name="Armitage A.D."/>
            <person name="Sobczyk M.K."/>
            <person name="Bates H.J."/>
            <person name="Dunwell J.M."/>
            <person name="Nellist C.F."/>
            <person name="Harrison R.J."/>
        </authorList>
    </citation>
    <scope>NUCLEOTIDE SEQUENCE [LARGE SCALE GENOMIC DNA]</scope>
    <source>
        <strain evidence="1 2">NOV-77</strain>
    </source>
</reference>
<sequence length="262" mass="28765">MRCHRGFWAYAGEVGAEISASAARFAREQAAQDPPGADKAAEDWLRSRAGRTLKDKWLAEADAVRDKYIQNNNDVGFPLDDFPKGIADGSRDRRRYPRMVRADVTTQQIVQIPSAPVQAGTSYESQGAVQVESFNTYRRELVRAAFAAEITALAHAVKERQIEEAVNHSAAVVECMGAQIASGLSPAARQRVVGIASDVAGYLRATTTQMMMYTDAEAAAAIDESVARVKSADESLSNYIRESILTDDTFMAMYRDREGYQV</sequence>
<dbReference type="EMBL" id="QXFY01004684">
    <property type="protein sequence ID" value="KAE9275954.1"/>
    <property type="molecule type" value="Genomic_DNA"/>
</dbReference>
<comment type="caution">
    <text evidence="1">The sequence shown here is derived from an EMBL/GenBank/DDBJ whole genome shotgun (WGS) entry which is preliminary data.</text>
</comment>
<evidence type="ECO:0000313" key="2">
    <source>
        <dbReference type="Proteomes" id="UP000486351"/>
    </source>
</evidence>
<name>A0A6G0Q9K6_9STRA</name>
<evidence type="ECO:0000313" key="1">
    <source>
        <dbReference type="EMBL" id="KAE9275954.1"/>
    </source>
</evidence>
<proteinExistence type="predicted"/>
<feature type="non-terminal residue" evidence="1">
    <location>
        <position position="262"/>
    </location>
</feature>